<name>A0ABW3V7C4_9HYPH</name>
<comment type="cofactor">
    <cofactor evidence="1">
        <name>Zn(2+)</name>
        <dbReference type="ChEBI" id="CHEBI:29105"/>
    </cofactor>
    <text evidence="1">Binds 1 zinc ion per subunit.</text>
</comment>
<dbReference type="InterPro" id="IPR010799">
    <property type="entry name" value="MlrC_C"/>
</dbReference>
<evidence type="ECO:0000313" key="5">
    <source>
        <dbReference type="Proteomes" id="UP001597263"/>
    </source>
</evidence>
<accession>A0ABW3V7C4</accession>
<dbReference type="Proteomes" id="UP001597263">
    <property type="component" value="Unassembled WGS sequence"/>
</dbReference>
<proteinExistence type="inferred from homology"/>
<protein>
    <recommendedName>
        <fullName evidence="1">Microcystinase C</fullName>
        <shortName evidence="1">MlrC</shortName>
    </recommendedName>
</protein>
<dbReference type="Pfam" id="PF07171">
    <property type="entry name" value="MlrC_C"/>
    <property type="match status" value="1"/>
</dbReference>
<reference evidence="5" key="1">
    <citation type="journal article" date="2019" name="Int. J. Syst. Evol. Microbiol.">
        <title>The Global Catalogue of Microorganisms (GCM) 10K type strain sequencing project: providing services to taxonomists for standard genome sequencing and annotation.</title>
        <authorList>
            <consortium name="The Broad Institute Genomics Platform"/>
            <consortium name="The Broad Institute Genome Sequencing Center for Infectious Disease"/>
            <person name="Wu L."/>
            <person name="Ma J."/>
        </authorList>
    </citation>
    <scope>NUCLEOTIDE SEQUENCE [LARGE SCALE GENOMIC DNA]</scope>
    <source>
        <strain evidence="5">CCUG 49584</strain>
    </source>
</reference>
<sequence length="526" mass="56915">MFSAGQITCSLAKLIAVEMKDAPMRFKVAVLELNQETNTFSKLKTTLKDFHLCHYFKGQEIETHCRGTNSEIGGFIDCCETYGWEPVYTVAARAEPGGLVEKSMIEQFMRDVTETLEGQKPDGVFIVFHGAMCSESADDAQIELLQFIRSIVGHDIPIAGTFDLHANSAPQMSELLDIAVSFRTYPHVDMAECGRKAGQLLEAAMRGDINPAIAIRQPPMLNGCNDGRTTHACAMTEILEIADQIATQDGILAPSINAGFYDADVFNTGPSAVICYDRNKVNEAQAVSHAEQLCQEIWQRREDEDSRLQAPDMPEAIRAHFASNTKQGSLVIADFSDNPGCGAYSDATTVLSGLLKTNVGRAAFGAFCDPQAVEELVTAGIGAQCTVSLGGKVDPKIGGGAITLTGEVIALSDGNITFEGPMFQGLPASLGLSVCFRVGNTDMLISSERQQMLDKNLFRSVGIEPAEYDIVVVKSQQHFRAAFGPIASAIIEVDADGLSTANLSARDYKKLRRPIYPLNTETTFPT</sequence>
<evidence type="ECO:0000313" key="4">
    <source>
        <dbReference type="EMBL" id="MFD1228517.1"/>
    </source>
</evidence>
<evidence type="ECO:0000259" key="3">
    <source>
        <dbReference type="Pfam" id="PF07364"/>
    </source>
</evidence>
<keyword evidence="1" id="KW-0378">Hydrolase</keyword>
<keyword evidence="5" id="KW-1185">Reference proteome</keyword>
<comment type="function">
    <text evidence="1">Involved in peptidolytic degradation of cyclic heptapeptide hepatotoxin microcystin (MC).</text>
</comment>
<keyword evidence="1" id="KW-0482">Metalloprotease</keyword>
<keyword evidence="1" id="KW-0645">Protease</keyword>
<feature type="domain" description="Microcystin LR degradation protein MlrC C-terminal" evidence="2">
    <location>
        <begin position="332"/>
        <end position="510"/>
    </location>
</feature>
<gene>
    <name evidence="4" type="ORF">ACFQ35_15345</name>
</gene>
<dbReference type="PIRSF" id="PIRSF012702">
    <property type="entry name" value="UCP012702"/>
    <property type="match status" value="1"/>
</dbReference>
<organism evidence="4 5">
    <name type="scientific">Pseudochrobactrum kiredjianiae</name>
    <dbReference type="NCBI Taxonomy" id="386305"/>
    <lineage>
        <taxon>Bacteria</taxon>
        <taxon>Pseudomonadati</taxon>
        <taxon>Pseudomonadota</taxon>
        <taxon>Alphaproteobacteria</taxon>
        <taxon>Hyphomicrobiales</taxon>
        <taxon>Brucellaceae</taxon>
        <taxon>Pseudochrobactrum</taxon>
    </lineage>
</organism>
<evidence type="ECO:0000256" key="1">
    <source>
        <dbReference type="PIRNR" id="PIRNR012702"/>
    </source>
</evidence>
<dbReference type="EMBL" id="JBHTMA010000040">
    <property type="protein sequence ID" value="MFD1228517.1"/>
    <property type="molecule type" value="Genomic_DNA"/>
</dbReference>
<comment type="similarity">
    <text evidence="1">Belongs to the peptidase M81 family.</text>
</comment>
<dbReference type="InterPro" id="IPR015995">
    <property type="entry name" value="MlrC_N"/>
</dbReference>
<feature type="domain" description="Microcystin LR degradation protein MlrC N-terminal" evidence="3">
    <location>
        <begin position="27"/>
        <end position="318"/>
    </location>
</feature>
<keyword evidence="1" id="KW-0479">Metal-binding</keyword>
<comment type="caution">
    <text evidence="4">The sequence shown here is derived from an EMBL/GenBank/DDBJ whole genome shotgun (WGS) entry which is preliminary data.</text>
</comment>
<dbReference type="Pfam" id="PF07364">
    <property type="entry name" value="DUF1485"/>
    <property type="match status" value="1"/>
</dbReference>
<dbReference type="InterPro" id="IPR009197">
    <property type="entry name" value="MlrC"/>
</dbReference>
<evidence type="ECO:0000259" key="2">
    <source>
        <dbReference type="Pfam" id="PF07171"/>
    </source>
</evidence>